<dbReference type="InterPro" id="IPR018723">
    <property type="entry name" value="DUF2254_membrane"/>
</dbReference>
<dbReference type="Proteomes" id="UP000180215">
    <property type="component" value="Unassembled WGS sequence"/>
</dbReference>
<dbReference type="AlphaFoldDB" id="A0A1S1P7H4"/>
<reference evidence="1 2" key="1">
    <citation type="submission" date="2016-10" db="EMBL/GenBank/DDBJ databases">
        <title>Draft genome sequence of Methylobacterium extorquens CP3, a seed endophyte of Crotalaria pumila with plant growth-promoting and metal tolerance properties.</title>
        <authorList>
            <person name="Sanchez-Lopez A.S."/>
            <person name="Van Hamme J.D."/>
            <person name="Thijs S."/>
            <person name="Mcammond B.M."/>
            <person name="Stevens V."/>
            <person name="Gonzalez-Chavez M.D.C."/>
            <person name="Vangronsveld J."/>
        </authorList>
    </citation>
    <scope>NUCLEOTIDE SEQUENCE [LARGE SCALE GENOMIC DNA]</scope>
    <source>
        <strain evidence="1 2">CP3</strain>
    </source>
</reference>
<comment type="caution">
    <text evidence="1">The sequence shown here is derived from an EMBL/GenBank/DDBJ whole genome shotgun (WGS) entry which is preliminary data.</text>
</comment>
<accession>A0A1S1P7H4</accession>
<dbReference type="Pfam" id="PF10011">
    <property type="entry name" value="DUF2254"/>
    <property type="match status" value="1"/>
</dbReference>
<evidence type="ECO:0000313" key="1">
    <source>
        <dbReference type="EMBL" id="OHV17251.1"/>
    </source>
</evidence>
<gene>
    <name evidence="1" type="ORF">BK022_06745</name>
</gene>
<dbReference type="EMBL" id="MNAO01000051">
    <property type="protein sequence ID" value="OHV17251.1"/>
    <property type="molecule type" value="Genomic_DNA"/>
</dbReference>
<proteinExistence type="predicted"/>
<sequence length="177" mass="19500">MARFLVRFFPCLLAGVPGLFNHARLCQSGTSQAQLGQLSEIAVRALSPGINDPFTAASVIERFGDALCRIAPRHLRTGVVGREGRIVLVYPVTDYAGLCDAMFHLIRQNASGASYVLIRMLEVLRRVAEVEQQAPRRLELRRHADLVMASARHGMTDQAAHADAEDRYKAFLVTLAS</sequence>
<evidence type="ECO:0008006" key="3">
    <source>
        <dbReference type="Google" id="ProtNLM"/>
    </source>
</evidence>
<protein>
    <recommendedName>
        <fullName evidence="3">DUF2254 domain-containing protein</fullName>
    </recommendedName>
</protein>
<organism evidence="1 2">
    <name type="scientific">Methylorubrum extorquens</name>
    <name type="common">Methylobacterium dichloromethanicum</name>
    <name type="synonym">Methylobacterium extorquens</name>
    <dbReference type="NCBI Taxonomy" id="408"/>
    <lineage>
        <taxon>Bacteria</taxon>
        <taxon>Pseudomonadati</taxon>
        <taxon>Pseudomonadota</taxon>
        <taxon>Alphaproteobacteria</taxon>
        <taxon>Hyphomicrobiales</taxon>
        <taxon>Methylobacteriaceae</taxon>
        <taxon>Methylorubrum</taxon>
    </lineage>
</organism>
<evidence type="ECO:0000313" key="2">
    <source>
        <dbReference type="Proteomes" id="UP000180215"/>
    </source>
</evidence>
<name>A0A1S1P7H4_METEX</name>